<gene>
    <name evidence="2" type="ORF">GS8_2009</name>
</gene>
<dbReference type="Proteomes" id="UP000773850">
    <property type="component" value="Unassembled WGS sequence"/>
</dbReference>
<keyword evidence="3" id="KW-1185">Reference proteome</keyword>
<comment type="caution">
    <text evidence="2">The sequence shown here is derived from an EMBL/GenBank/DDBJ whole genome shotgun (WGS) entry which is preliminary data.</text>
</comment>
<evidence type="ECO:0000313" key="2">
    <source>
        <dbReference type="EMBL" id="KAF6509852.1"/>
    </source>
</evidence>
<organism evidence="2 3">
    <name type="scientific">Geobacillus stearothermophilus</name>
    <name type="common">Bacillus stearothermophilus</name>
    <dbReference type="NCBI Taxonomy" id="1422"/>
    <lineage>
        <taxon>Bacteria</taxon>
        <taxon>Bacillati</taxon>
        <taxon>Bacillota</taxon>
        <taxon>Bacilli</taxon>
        <taxon>Bacillales</taxon>
        <taxon>Anoxybacillaceae</taxon>
        <taxon>Geobacillus</taxon>
    </lineage>
</organism>
<accession>A0ABQ7HCC8</accession>
<name>A0ABQ7HCC8_GEOSE</name>
<evidence type="ECO:0000256" key="1">
    <source>
        <dbReference type="SAM" id="MobiDB-lite"/>
    </source>
</evidence>
<dbReference type="EMBL" id="LUCS01000028">
    <property type="protein sequence ID" value="KAF6509852.1"/>
    <property type="molecule type" value="Genomic_DNA"/>
</dbReference>
<evidence type="ECO:0000313" key="3">
    <source>
        <dbReference type="Proteomes" id="UP000773850"/>
    </source>
</evidence>
<proteinExistence type="predicted"/>
<reference evidence="2 3" key="1">
    <citation type="submission" date="2016-03" db="EMBL/GenBank/DDBJ databases">
        <title>Spore heat resistance.</title>
        <authorList>
            <person name="Boekhorst J."/>
            <person name="Berendsen E.M."/>
            <person name="Wells-Bennik M.H."/>
            <person name="Kuipers O.P."/>
        </authorList>
    </citation>
    <scope>NUCLEOTIDE SEQUENCE [LARGE SCALE GENOMIC DNA]</scope>
    <source>
        <strain evidence="2 3">GS8</strain>
    </source>
</reference>
<protein>
    <submittedName>
        <fullName evidence="2">Uncharacterized protein</fullName>
    </submittedName>
</protein>
<sequence>MHTKSKKDSFATGACLEKNKAAEQSAPPHGRLSYSRVRPLHRAPALLRRTDDLPMALAKVRNVKYNVS</sequence>
<feature type="region of interest" description="Disordered" evidence="1">
    <location>
        <begin position="1"/>
        <end position="37"/>
    </location>
</feature>